<dbReference type="Pfam" id="PF05154">
    <property type="entry name" value="TM2"/>
    <property type="match status" value="1"/>
</dbReference>
<keyword evidence="3 5" id="KW-1133">Transmembrane helix</keyword>
<dbReference type="RefSeq" id="WP_087144348.1">
    <property type="nucleotide sequence ID" value="NZ_FUKI01000132.1"/>
</dbReference>
<evidence type="ECO:0000256" key="3">
    <source>
        <dbReference type="ARBA" id="ARBA00022989"/>
    </source>
</evidence>
<keyword evidence="8" id="KW-1185">Reference proteome</keyword>
<comment type="subcellular location">
    <subcellularLocation>
        <location evidence="1">Membrane</location>
        <topology evidence="1">Multi-pass membrane protein</topology>
    </subcellularLocation>
</comment>
<feature type="transmembrane region" description="Helical" evidence="5">
    <location>
        <begin position="97"/>
        <end position="122"/>
    </location>
</feature>
<dbReference type="InterPro" id="IPR007829">
    <property type="entry name" value="TM2"/>
</dbReference>
<dbReference type="GO" id="GO:0016020">
    <property type="term" value="C:membrane"/>
    <property type="evidence" value="ECO:0007669"/>
    <property type="project" value="UniProtKB-SubCell"/>
</dbReference>
<reference evidence="8" key="1">
    <citation type="submission" date="2017-02" db="EMBL/GenBank/DDBJ databases">
        <authorList>
            <person name="Daims H."/>
        </authorList>
    </citation>
    <scope>NUCLEOTIDE SEQUENCE [LARGE SCALE GENOMIC DNA]</scope>
</reference>
<evidence type="ECO:0000313" key="7">
    <source>
        <dbReference type="EMBL" id="SJM94525.1"/>
    </source>
</evidence>
<protein>
    <recommendedName>
        <fullName evidence="6">TM2 domain-containing protein</fullName>
    </recommendedName>
</protein>
<name>A0A1R4HE58_9GAMM</name>
<dbReference type="OrthoDB" id="5567215at2"/>
<feature type="transmembrane region" description="Helical" evidence="5">
    <location>
        <begin position="72"/>
        <end position="91"/>
    </location>
</feature>
<organism evidence="7 8">
    <name type="scientific">Crenothrix polyspora</name>
    <dbReference type="NCBI Taxonomy" id="360316"/>
    <lineage>
        <taxon>Bacteria</taxon>
        <taxon>Pseudomonadati</taxon>
        <taxon>Pseudomonadota</taxon>
        <taxon>Gammaproteobacteria</taxon>
        <taxon>Methylococcales</taxon>
        <taxon>Crenotrichaceae</taxon>
        <taxon>Crenothrix</taxon>
    </lineage>
</organism>
<evidence type="ECO:0000259" key="6">
    <source>
        <dbReference type="Pfam" id="PF05154"/>
    </source>
</evidence>
<keyword evidence="4 5" id="KW-0472">Membrane</keyword>
<dbReference type="AlphaFoldDB" id="A0A1R4HE58"/>
<dbReference type="EMBL" id="FUKI01000132">
    <property type="protein sequence ID" value="SJM94525.1"/>
    <property type="molecule type" value="Genomic_DNA"/>
</dbReference>
<evidence type="ECO:0000256" key="5">
    <source>
        <dbReference type="SAM" id="Phobius"/>
    </source>
</evidence>
<feature type="domain" description="TM2" evidence="6">
    <location>
        <begin position="69"/>
        <end position="111"/>
    </location>
</feature>
<evidence type="ECO:0000313" key="8">
    <source>
        <dbReference type="Proteomes" id="UP000195667"/>
    </source>
</evidence>
<accession>A0A1R4HE58</accession>
<keyword evidence="2 5" id="KW-0812">Transmembrane</keyword>
<gene>
    <name evidence="7" type="ORF">CRENPOLYSF1_550010</name>
</gene>
<evidence type="ECO:0000256" key="2">
    <source>
        <dbReference type="ARBA" id="ARBA00022692"/>
    </source>
</evidence>
<proteinExistence type="predicted"/>
<sequence length="142" mass="15911">MFGRIESYDPDTKTGVITAGKELFKFDMKVWVADTQPEKDDIVRFDLRAKAIANITLAGAFIDKSNAVKRRWIAALLSFLLGWAGMSRLYLGYYQIAFVQMFLTAILISAGFLPFALLWGFLDAVLLMAGHNDKDAKGRPLK</sequence>
<dbReference type="Proteomes" id="UP000195667">
    <property type="component" value="Unassembled WGS sequence"/>
</dbReference>
<evidence type="ECO:0000256" key="4">
    <source>
        <dbReference type="ARBA" id="ARBA00023136"/>
    </source>
</evidence>
<evidence type="ECO:0000256" key="1">
    <source>
        <dbReference type="ARBA" id="ARBA00004141"/>
    </source>
</evidence>